<accession>A0ABQ1R0D6</accession>
<keyword evidence="2" id="KW-1185">Reference proteome</keyword>
<organism evidence="1 2">
    <name type="scientific">Muriicola marianensis</name>
    <dbReference type="NCBI Taxonomy" id="1324801"/>
    <lineage>
        <taxon>Bacteria</taxon>
        <taxon>Pseudomonadati</taxon>
        <taxon>Bacteroidota</taxon>
        <taxon>Flavobacteriia</taxon>
        <taxon>Flavobacteriales</taxon>
        <taxon>Flavobacteriaceae</taxon>
        <taxon>Muriicola</taxon>
    </lineage>
</organism>
<sequence length="101" mass="11569">MASNTYEYEMDRLLSVGSPDYYTALNEAISEFEDALIASNIIPDNSFKSYEQLLHKIEKGYEFNLDTKFDPNSSLEKMGFVLESVMLSSEGYHDCNKICEE</sequence>
<comment type="caution">
    <text evidence="1">The sequence shown here is derived from an EMBL/GenBank/DDBJ whole genome shotgun (WGS) entry which is preliminary data.</text>
</comment>
<gene>
    <name evidence="1" type="ORF">GCM10011361_20360</name>
</gene>
<dbReference type="RefSeq" id="WP_188370564.1">
    <property type="nucleotide sequence ID" value="NZ_BMFH01000001.1"/>
</dbReference>
<evidence type="ECO:0000313" key="2">
    <source>
        <dbReference type="Proteomes" id="UP000625780"/>
    </source>
</evidence>
<dbReference type="EMBL" id="BMFH01000001">
    <property type="protein sequence ID" value="GGD53580.1"/>
    <property type="molecule type" value="Genomic_DNA"/>
</dbReference>
<reference evidence="2" key="1">
    <citation type="journal article" date="2019" name="Int. J. Syst. Evol. Microbiol.">
        <title>The Global Catalogue of Microorganisms (GCM) 10K type strain sequencing project: providing services to taxonomists for standard genome sequencing and annotation.</title>
        <authorList>
            <consortium name="The Broad Institute Genomics Platform"/>
            <consortium name="The Broad Institute Genome Sequencing Center for Infectious Disease"/>
            <person name="Wu L."/>
            <person name="Ma J."/>
        </authorList>
    </citation>
    <scope>NUCLEOTIDE SEQUENCE [LARGE SCALE GENOMIC DNA]</scope>
    <source>
        <strain evidence="2">CGMCC 1.12606</strain>
    </source>
</reference>
<name>A0ABQ1R0D6_9FLAO</name>
<evidence type="ECO:0000313" key="1">
    <source>
        <dbReference type="EMBL" id="GGD53580.1"/>
    </source>
</evidence>
<dbReference type="Proteomes" id="UP000625780">
    <property type="component" value="Unassembled WGS sequence"/>
</dbReference>
<protein>
    <submittedName>
        <fullName evidence="1">Uncharacterized protein</fullName>
    </submittedName>
</protein>
<proteinExistence type="predicted"/>